<protein>
    <submittedName>
        <fullName evidence="1">Uncharacterized protein</fullName>
    </submittedName>
</protein>
<proteinExistence type="predicted"/>
<dbReference type="RefSeq" id="WP_304414659.1">
    <property type="nucleotide sequence ID" value="NZ_OY569118.1"/>
</dbReference>
<reference evidence="1" key="1">
    <citation type="submission" date="2023-07" db="EMBL/GenBank/DDBJ databases">
        <authorList>
            <person name="Ivanov I."/>
            <person name="Teneva D."/>
            <person name="Stoikov I."/>
        </authorList>
    </citation>
    <scope>NUCLEOTIDE SEQUENCE</scope>
    <source>
        <strain evidence="1">4475</strain>
    </source>
</reference>
<gene>
    <name evidence="1" type="ORF">BSPP4475_16390</name>
</gene>
<sequence>MKFFETHDPYYALIKAENQAEAIKIYTEYVADDDGTLNEEIREVDRDYALVRFARSKSEDGDFESVPYALEKFRREKSEVLLIDSGLL</sequence>
<accession>A0AA48M9S7</accession>
<keyword evidence="2" id="KW-1185">Reference proteome</keyword>
<organism evidence="1 2">
    <name type="scientific">Brevibacillus aydinogluensis</name>
    <dbReference type="NCBI Taxonomy" id="927786"/>
    <lineage>
        <taxon>Bacteria</taxon>
        <taxon>Bacillati</taxon>
        <taxon>Bacillota</taxon>
        <taxon>Bacilli</taxon>
        <taxon>Bacillales</taxon>
        <taxon>Paenibacillaceae</taxon>
        <taxon>Brevibacillus</taxon>
    </lineage>
</organism>
<evidence type="ECO:0000313" key="2">
    <source>
        <dbReference type="Proteomes" id="UP001189619"/>
    </source>
</evidence>
<dbReference type="AlphaFoldDB" id="A0AA48M9S7"/>
<dbReference type="Proteomes" id="UP001189619">
    <property type="component" value="Chromosome"/>
</dbReference>
<dbReference type="EMBL" id="OY569118">
    <property type="protein sequence ID" value="CAJ1003904.1"/>
    <property type="molecule type" value="Genomic_DNA"/>
</dbReference>
<evidence type="ECO:0000313" key="1">
    <source>
        <dbReference type="EMBL" id="CAJ1003904.1"/>
    </source>
</evidence>
<dbReference type="KEGG" id="bayd:BSPP4475_16390"/>
<name>A0AA48M9S7_9BACL</name>